<dbReference type="EMBL" id="NHNI01000003">
    <property type="protein sequence ID" value="OZY83940.1"/>
    <property type="molecule type" value="Genomic_DNA"/>
</dbReference>
<keyword evidence="2" id="KW-0274">FAD</keyword>
<keyword evidence="2" id="KW-0285">Flavoprotein</keyword>
<evidence type="ECO:0000256" key="1">
    <source>
        <dbReference type="PIRSR" id="PIRSR011396-1"/>
    </source>
</evidence>
<feature type="active site" evidence="1">
    <location>
        <position position="80"/>
    </location>
</feature>
<dbReference type="GO" id="GO:0004497">
    <property type="term" value="F:monooxygenase activity"/>
    <property type="evidence" value="ECO:0007669"/>
    <property type="project" value="InterPro"/>
</dbReference>
<dbReference type="PANTHER" id="PTHR43747">
    <property type="entry name" value="FAD-BINDING PROTEIN"/>
    <property type="match status" value="1"/>
</dbReference>
<dbReference type="AlphaFoldDB" id="A0A266Q275"/>
<dbReference type="PIRSF" id="PIRSF011396">
    <property type="entry name" value="Trp_halogenase"/>
    <property type="match status" value="1"/>
</dbReference>
<feature type="binding site" evidence="2">
    <location>
        <begin position="14"/>
        <end position="17"/>
    </location>
    <ligand>
        <name>FAD</name>
        <dbReference type="ChEBI" id="CHEBI:57692"/>
    </ligand>
</feature>
<dbReference type="InterPro" id="IPR050816">
    <property type="entry name" value="Flavin-dep_Halogenase_NPB"/>
</dbReference>
<evidence type="ECO:0000313" key="3">
    <source>
        <dbReference type="EMBL" id="OZY83940.1"/>
    </source>
</evidence>
<dbReference type="InterPro" id="IPR033856">
    <property type="entry name" value="Trp_halogen"/>
</dbReference>
<reference evidence="4" key="1">
    <citation type="submission" date="2017-05" db="EMBL/GenBank/DDBJ databases">
        <authorList>
            <person name="Barney B.M."/>
        </authorList>
    </citation>
    <scope>NUCLEOTIDE SEQUENCE [LARGE SCALE GENOMIC DNA]</scope>
    <source>
        <strain evidence="4">PSBB022</strain>
    </source>
</reference>
<dbReference type="Pfam" id="PF04820">
    <property type="entry name" value="Trp_halogenase"/>
    <property type="match status" value="1"/>
</dbReference>
<dbReference type="SUPFAM" id="SSF51905">
    <property type="entry name" value="FAD/NAD(P)-binding domain"/>
    <property type="match status" value="1"/>
</dbReference>
<evidence type="ECO:0000313" key="4">
    <source>
        <dbReference type="Proteomes" id="UP000216101"/>
    </source>
</evidence>
<feature type="binding site" evidence="2">
    <location>
        <position position="348"/>
    </location>
    <ligand>
        <name>FAD</name>
        <dbReference type="ChEBI" id="CHEBI:57692"/>
    </ligand>
</feature>
<feature type="binding site" evidence="2">
    <location>
        <position position="344"/>
    </location>
    <ligand>
        <name>L-tryptophan</name>
        <dbReference type="ChEBI" id="CHEBI:57912"/>
    </ligand>
</feature>
<evidence type="ECO:0000256" key="2">
    <source>
        <dbReference type="PIRSR" id="PIRSR011396-2"/>
    </source>
</evidence>
<dbReference type="InterPro" id="IPR036188">
    <property type="entry name" value="FAD/NAD-bd_sf"/>
</dbReference>
<gene>
    <name evidence="3" type="ORF">CBP51_19255</name>
</gene>
<keyword evidence="4" id="KW-1185">Reference proteome</keyword>
<dbReference type="Gene3D" id="3.50.50.60">
    <property type="entry name" value="FAD/NAD(P)-binding domain"/>
    <property type="match status" value="1"/>
</dbReference>
<keyword evidence="2" id="KW-0547">Nucleotide-binding</keyword>
<name>A0A266Q275_9GAMM</name>
<dbReference type="Proteomes" id="UP000216101">
    <property type="component" value="Unassembled WGS sequence"/>
</dbReference>
<dbReference type="InterPro" id="IPR006905">
    <property type="entry name" value="Flavin_halogenase"/>
</dbReference>
<feature type="binding site" evidence="2">
    <location>
        <position position="80"/>
    </location>
    <ligand>
        <name>7-chloro-L-tryptophan</name>
        <dbReference type="ChEBI" id="CHEBI:58713"/>
    </ligand>
</feature>
<sequence>MTSHTLRNVVIVGGGTAGWMTAAALAKFLPPQQYHIQLVESDAIGTVGVGEATVPHIRFFNQVLGIDENDFMQKTNATYKLGIEFSHWGKRGDRYIHPFGIYGQARNDISFHHYWLKLQQSGDPHPIGDYSVGVVAAYAEKFAYPHRDAHSLFSKYSYAFHLDASLYASFLRDYSTTRGVTRVEGKIIRVEQHPDSGFIRAVELDSGAQLAGDLFIDCSGFRGLLISDTLKTDFEEWSHWLPCDRAIAVPSSKTSEPLPYTKAIACTAGWQWRIPLQNRTGNGQVYSSHHISDDEVAHNLLHNLDGEPLANLHYLRFKAGRRVQSWNKNCVAIGLSSGFLEPLESTSIYLIQIAIMTLVECFPDAAMEETNRHEFNRTMANEYERIRDFLILHYHATQRDDSAFWNDCRTMNIPESLHYKIQLFREQGHVERYKQGMFLEPSWVAVYMGQGIIPTTYHPAVNALDIQHLRDYFHSLRNTIATGVNAMPSHTNSIQRYCNNPHSETTWPPAAMSLYGVFS</sequence>
<organism evidence="3 4">
    <name type="scientific">Cellvibrio mixtus</name>
    <dbReference type="NCBI Taxonomy" id="39650"/>
    <lineage>
        <taxon>Bacteria</taxon>
        <taxon>Pseudomonadati</taxon>
        <taxon>Pseudomonadota</taxon>
        <taxon>Gammaproteobacteria</taxon>
        <taxon>Cellvibrionales</taxon>
        <taxon>Cellvibrionaceae</taxon>
        <taxon>Cellvibrio</taxon>
    </lineage>
</organism>
<dbReference type="PANTHER" id="PTHR43747:SF4">
    <property type="entry name" value="FLAVIN-DEPENDENT TRYPTOPHAN HALOGENASE"/>
    <property type="match status" value="1"/>
</dbReference>
<proteinExistence type="predicted"/>
<protein>
    <submittedName>
        <fullName evidence="3">Tryptophan halogenase</fullName>
    </submittedName>
</protein>
<comment type="caution">
    <text evidence="3">The sequence shown here is derived from an EMBL/GenBank/DDBJ whole genome shotgun (WGS) entry which is preliminary data.</text>
</comment>
<feature type="binding site" evidence="2">
    <location>
        <position position="335"/>
    </location>
    <ligand>
        <name>FAD</name>
        <dbReference type="ChEBI" id="CHEBI:57692"/>
    </ligand>
</feature>
<accession>A0A266Q275</accession>
<dbReference type="GO" id="GO:0000166">
    <property type="term" value="F:nucleotide binding"/>
    <property type="evidence" value="ECO:0007669"/>
    <property type="project" value="UniProtKB-KW"/>
</dbReference>
<dbReference type="RefSeq" id="WP_094986198.1">
    <property type="nucleotide sequence ID" value="NZ_NHNI01000003.1"/>
</dbReference>